<dbReference type="PANTHER" id="PTHR23138">
    <property type="entry name" value="RAN BINDING PROTEIN"/>
    <property type="match status" value="1"/>
</dbReference>
<evidence type="ECO:0000313" key="5">
    <source>
        <dbReference type="EMBL" id="KAF7716642.1"/>
    </source>
</evidence>
<keyword evidence="2" id="KW-0539">Nucleus</keyword>
<accession>A0A8J8W582</accession>
<dbReference type="InterPro" id="IPR045255">
    <property type="entry name" value="RanBP1-like"/>
</dbReference>
<name>A0A8J8W582_9EURO</name>
<feature type="region of interest" description="Disordered" evidence="3">
    <location>
        <begin position="455"/>
        <end position="495"/>
    </location>
</feature>
<feature type="compositionally biased region" description="Acidic residues" evidence="3">
    <location>
        <begin position="470"/>
        <end position="483"/>
    </location>
</feature>
<dbReference type="Gene3D" id="2.30.29.30">
    <property type="entry name" value="Pleckstrin-homology domain (PH domain)/Phosphotyrosine-binding domain (PTB)"/>
    <property type="match status" value="1"/>
</dbReference>
<dbReference type="OrthoDB" id="185618at2759"/>
<feature type="compositionally biased region" description="Basic and acidic residues" evidence="3">
    <location>
        <begin position="1"/>
        <end position="39"/>
    </location>
</feature>
<evidence type="ECO:0000256" key="3">
    <source>
        <dbReference type="SAM" id="MobiDB-lite"/>
    </source>
</evidence>
<dbReference type="GO" id="GO:0005634">
    <property type="term" value="C:nucleus"/>
    <property type="evidence" value="ECO:0007669"/>
    <property type="project" value="UniProtKB-SubCell"/>
</dbReference>
<feature type="compositionally biased region" description="Low complexity" evidence="3">
    <location>
        <begin position="268"/>
        <end position="278"/>
    </location>
</feature>
<dbReference type="PANTHER" id="PTHR23138:SF142">
    <property type="entry name" value="RAN-BINDING PROTEIN 3B-RELATED"/>
    <property type="match status" value="1"/>
</dbReference>
<protein>
    <recommendedName>
        <fullName evidence="4">RanBD1 domain-containing protein</fullName>
    </recommendedName>
</protein>
<reference evidence="5" key="1">
    <citation type="journal article" date="2020" name="Front. Microbiol.">
        <title>Gene regulatory networks of Penicillium echinulatum 2HH and Penicillium oxalicum 114-2 inferred by a computational biology approach.</title>
        <authorList>
            <person name="Lenz A.R."/>
            <person name="Galan-Vasquez E."/>
            <person name="Balbinot E."/>
            <person name="De Abreu F.P."/>
            <person name="De Oliveira N.S."/>
            <person name="Da Rosa L.O."/>
            <person name="De Avila E Silva S."/>
            <person name="Camassola M."/>
            <person name="Dillon A.J.P."/>
            <person name="Perez-Rueda E."/>
        </authorList>
    </citation>
    <scope>NUCLEOTIDE SEQUENCE</scope>
    <source>
        <strain evidence="5">S1M29</strain>
    </source>
</reference>
<feature type="compositionally biased region" description="Basic and acidic residues" evidence="3">
    <location>
        <begin position="95"/>
        <end position="111"/>
    </location>
</feature>
<feature type="compositionally biased region" description="Low complexity" evidence="3">
    <location>
        <begin position="231"/>
        <end position="243"/>
    </location>
</feature>
<dbReference type="EMBL" id="WIWV01000037">
    <property type="protein sequence ID" value="KAF7716642.1"/>
    <property type="molecule type" value="Genomic_DNA"/>
</dbReference>
<dbReference type="SMART" id="SM00160">
    <property type="entry name" value="RanBD"/>
    <property type="match status" value="1"/>
</dbReference>
<organism evidence="5 6">
    <name type="scientific">Penicillium ucsense</name>
    <dbReference type="NCBI Taxonomy" id="2839758"/>
    <lineage>
        <taxon>Eukaryota</taxon>
        <taxon>Fungi</taxon>
        <taxon>Dikarya</taxon>
        <taxon>Ascomycota</taxon>
        <taxon>Pezizomycotina</taxon>
        <taxon>Eurotiomycetes</taxon>
        <taxon>Eurotiomycetidae</taxon>
        <taxon>Eurotiales</taxon>
        <taxon>Aspergillaceae</taxon>
        <taxon>Penicillium</taxon>
    </lineage>
</organism>
<feature type="region of interest" description="Disordered" evidence="3">
    <location>
        <begin position="193"/>
        <end position="420"/>
    </location>
</feature>
<feature type="compositionally biased region" description="Basic and acidic residues" evidence="3">
    <location>
        <begin position="122"/>
        <end position="131"/>
    </location>
</feature>
<evidence type="ECO:0000259" key="4">
    <source>
        <dbReference type="PROSITE" id="PS50196"/>
    </source>
</evidence>
<comment type="subcellular location">
    <subcellularLocation>
        <location evidence="1">Nucleus</location>
    </subcellularLocation>
</comment>
<gene>
    <name evidence="5" type="ORF">PECM_005273</name>
</gene>
<evidence type="ECO:0000256" key="1">
    <source>
        <dbReference type="ARBA" id="ARBA00004123"/>
    </source>
</evidence>
<feature type="compositionally biased region" description="Basic and acidic residues" evidence="3">
    <location>
        <begin position="279"/>
        <end position="293"/>
    </location>
</feature>
<dbReference type="SUPFAM" id="SSF50729">
    <property type="entry name" value="PH domain-like"/>
    <property type="match status" value="1"/>
</dbReference>
<feature type="compositionally biased region" description="Basic and acidic residues" evidence="3">
    <location>
        <begin position="212"/>
        <end position="230"/>
    </location>
</feature>
<evidence type="ECO:0000313" key="6">
    <source>
        <dbReference type="Proteomes" id="UP000631181"/>
    </source>
</evidence>
<sequence>MGPATDEPKKPTEATGEDVRTPSSDHEDSSVRKQLKETSIDTANDAADSASIGSGTEQSGGRKRSFEESRDKNEETDSSEGPRKRSREATPQTAKDTEGKNVSDATPKDPEGATPPELATDESSHGIPDHPEIEYYNIVSSDESERSLLFVEQTSREASPEVIVISSDSESEIATEHWIESVEAAGAEEVFDLGSEDSESVETIGSPSGAVFRERSLDSVEKEWLEDFKPSPESSPESSLSSEARTDRPTDFPAESPSCGQDTHLSKNDNTNTTSQDTTEPKDSTNTMKDDGVKALNKKRSLEQVEDEGAKKPEETENKRHRDNSQEREAQKANAFAQSAFGSAVSSSPFASLCSSKPATTTTSSASEQPASKSAFASSALGSFAGSETSPFGSFGSSKPSVFQSSTGTSAFGSTSKSGFGSLKNVFAGVGGGFAAAAKTGGLSNFASPDAAATLGGDTKSSASKPIGADDSEGDGSDNEEGEGTNTFGADKTDERFYEQKMSTGEEEEENIFSCKGKLFHFSGEWKERGVGTFKVNVRRDDKGKQHGRMIMRADGALRVMLNSPVFKGMTCGDAKNQEPSSKQIFLASIEEGRTVPLLLRVGNENIAKDLYGVIKNLLDDDDDNK</sequence>
<dbReference type="CDD" id="cd13180">
    <property type="entry name" value="RanBD_RanBP3"/>
    <property type="match status" value="1"/>
</dbReference>
<feature type="compositionally biased region" description="Basic and acidic residues" evidence="3">
    <location>
        <begin position="300"/>
        <end position="331"/>
    </location>
</feature>
<feature type="compositionally biased region" description="Basic and acidic residues" evidence="3">
    <location>
        <begin position="64"/>
        <end position="83"/>
    </location>
</feature>
<dbReference type="AlphaFoldDB" id="A0A8J8W582"/>
<dbReference type="InterPro" id="IPR000156">
    <property type="entry name" value="Ran_bind_dom"/>
</dbReference>
<dbReference type="InterPro" id="IPR011993">
    <property type="entry name" value="PH-like_dom_sf"/>
</dbReference>
<dbReference type="Pfam" id="PF00638">
    <property type="entry name" value="Ran_BP1"/>
    <property type="match status" value="1"/>
</dbReference>
<evidence type="ECO:0000256" key="2">
    <source>
        <dbReference type="ARBA" id="ARBA00023242"/>
    </source>
</evidence>
<dbReference type="PROSITE" id="PS50196">
    <property type="entry name" value="RANBD1"/>
    <property type="match status" value="1"/>
</dbReference>
<comment type="caution">
    <text evidence="5">The sequence shown here is derived from an EMBL/GenBank/DDBJ whole genome shotgun (WGS) entry which is preliminary data.</text>
</comment>
<feature type="domain" description="RanBD1" evidence="4">
    <location>
        <begin position="501"/>
        <end position="617"/>
    </location>
</feature>
<feature type="compositionally biased region" description="Polar residues" evidence="3">
    <location>
        <begin position="336"/>
        <end position="354"/>
    </location>
</feature>
<dbReference type="Proteomes" id="UP000631181">
    <property type="component" value="Unassembled WGS sequence"/>
</dbReference>
<proteinExistence type="predicted"/>
<keyword evidence="6" id="KW-1185">Reference proteome</keyword>
<feature type="compositionally biased region" description="Low complexity" evidence="3">
    <location>
        <begin position="355"/>
        <end position="420"/>
    </location>
</feature>
<feature type="region of interest" description="Disordered" evidence="3">
    <location>
        <begin position="1"/>
        <end position="131"/>
    </location>
</feature>